<dbReference type="Gene3D" id="2.40.320.10">
    <property type="entry name" value="Hypothetical Protein Pfu-838710-001"/>
    <property type="match status" value="1"/>
</dbReference>
<evidence type="ECO:0000259" key="2">
    <source>
        <dbReference type="PROSITE" id="PS51707"/>
    </source>
</evidence>
<feature type="domain" description="CYTH" evidence="2">
    <location>
        <begin position="1"/>
        <end position="169"/>
    </location>
</feature>
<accession>A0A7G9FSR3</accession>
<dbReference type="AlphaFoldDB" id="A0A7G9FSR3"/>
<dbReference type="CDD" id="cd07761">
    <property type="entry name" value="CYTH-like_CthTTM-like"/>
    <property type="match status" value="1"/>
</dbReference>
<dbReference type="InterPro" id="IPR033469">
    <property type="entry name" value="CYTH-like_dom_sf"/>
</dbReference>
<evidence type="ECO:0000256" key="1">
    <source>
        <dbReference type="PIRSR" id="PIRSR016487-1"/>
    </source>
</evidence>
<dbReference type="InterPro" id="IPR012042">
    <property type="entry name" value="NeuTTM/CthTTM-like"/>
</dbReference>
<dbReference type="PROSITE" id="PS51707">
    <property type="entry name" value="CYTH"/>
    <property type="match status" value="1"/>
</dbReference>
<organism evidence="3 4">
    <name type="scientific">Simiaoa sunii</name>
    <dbReference type="NCBI Taxonomy" id="2763672"/>
    <lineage>
        <taxon>Bacteria</taxon>
        <taxon>Bacillati</taxon>
        <taxon>Bacillota</taxon>
        <taxon>Clostridia</taxon>
        <taxon>Lachnospirales</taxon>
        <taxon>Lachnospiraceae</taxon>
        <taxon>Simiaoa</taxon>
    </lineage>
</organism>
<dbReference type="Proteomes" id="UP000515981">
    <property type="component" value="Chromosome"/>
</dbReference>
<dbReference type="PIRSF" id="PIRSF016487">
    <property type="entry name" value="CYTH_UCP016487"/>
    <property type="match status" value="1"/>
</dbReference>
<dbReference type="EMBL" id="CP060633">
    <property type="protein sequence ID" value="QNM01595.1"/>
    <property type="molecule type" value="Genomic_DNA"/>
</dbReference>
<evidence type="ECO:0000313" key="3">
    <source>
        <dbReference type="EMBL" id="QNM01595.1"/>
    </source>
</evidence>
<keyword evidence="4" id="KW-1185">Reference proteome</keyword>
<feature type="active site" description="Proton acceptor" evidence="1">
    <location>
        <position position="28"/>
    </location>
</feature>
<dbReference type="InterPro" id="IPR023577">
    <property type="entry name" value="CYTH_domain"/>
</dbReference>
<proteinExistence type="predicted"/>
<reference evidence="3 4" key="1">
    <citation type="submission" date="2020-08" db="EMBL/GenBank/DDBJ databases">
        <authorList>
            <person name="Liu C."/>
            <person name="Sun Q."/>
        </authorList>
    </citation>
    <scope>NUCLEOTIDE SEQUENCE [LARGE SCALE GENOMIC DNA]</scope>
    <source>
        <strain evidence="3 4">NSJ-8</strain>
    </source>
</reference>
<name>A0A7G9FSR3_9FIRM</name>
<dbReference type="RefSeq" id="WP_249325513.1">
    <property type="nucleotide sequence ID" value="NZ_CP060633.1"/>
</dbReference>
<dbReference type="PANTHER" id="PTHR40114">
    <property type="entry name" value="SLR0698 PROTEIN"/>
    <property type="match status" value="1"/>
</dbReference>
<dbReference type="PANTHER" id="PTHR40114:SF1">
    <property type="entry name" value="SLR0698 PROTEIN"/>
    <property type="match status" value="1"/>
</dbReference>
<dbReference type="SUPFAM" id="SSF55154">
    <property type="entry name" value="CYTH-like phosphatases"/>
    <property type="match status" value="1"/>
</dbReference>
<protein>
    <submittedName>
        <fullName evidence="3">CYTH domain-containing protein</fullName>
    </submittedName>
</protein>
<sequence length="169" mass="19567">MEIERKFTLKSLPDNLESYPSHHIEQVYLNYNPVIRARKQDDEYYLTYKGSGMMARDESNLPLNEVSYYHLREKADGSVISKRRYLIPLQHPGFKEGFPTPPADYSLTIELDVFDAPFAPLIMAEVEFGSKEAAEAFVPPAWFDKDVTYCKEYHNSYLALELHHAPENS</sequence>
<evidence type="ECO:0000313" key="4">
    <source>
        <dbReference type="Proteomes" id="UP000515981"/>
    </source>
</evidence>
<dbReference type="KEGG" id="ssun:H9Q77_10770"/>
<gene>
    <name evidence="3" type="ORF">H9Q77_10770</name>
</gene>